<proteinExistence type="predicted"/>
<name>A0A8S5PZC9_9CAUD</name>
<evidence type="ECO:0000313" key="1">
    <source>
        <dbReference type="EMBL" id="DAE12398.1"/>
    </source>
</evidence>
<sequence>MDAYGRRLRIEAYDRCWRVQQSRTEGLHHIAANTPYLTAVQQLLTAAGIKLVLAVPSSAVLATDREDWDTGTDFLTICNQLLEEINYNPVWFDGRGICHLEPYKAPTGGRIDHAYSSTDLKLAPITDDHTQEIDLFDAPNVFVRICSNPDRGAPLTATAVNDSPTSSTSTFRRGLRIVDVAKVNNVASQDELQELVNRLRNESMHATKTITFYTLATGGHGVGDIVSIDDPDIGGIWEETEWSLTMAVGELMQHTARRVVIA</sequence>
<organism evidence="1">
    <name type="scientific">Siphoviridae sp. ctR5S1</name>
    <dbReference type="NCBI Taxonomy" id="2825498"/>
    <lineage>
        <taxon>Viruses</taxon>
        <taxon>Duplodnaviria</taxon>
        <taxon>Heunggongvirae</taxon>
        <taxon>Uroviricota</taxon>
        <taxon>Caudoviricetes</taxon>
    </lineage>
</organism>
<dbReference type="EMBL" id="BK015550">
    <property type="protein sequence ID" value="DAE12398.1"/>
    <property type="molecule type" value="Genomic_DNA"/>
</dbReference>
<accession>A0A8S5PZC9</accession>
<reference evidence="1" key="1">
    <citation type="journal article" date="2021" name="Proc. Natl. Acad. Sci. U.S.A.">
        <title>A Catalog of Tens of Thousands of Viruses from Human Metagenomes Reveals Hidden Associations with Chronic Diseases.</title>
        <authorList>
            <person name="Tisza M.J."/>
            <person name="Buck C.B."/>
        </authorList>
    </citation>
    <scope>NUCLEOTIDE SEQUENCE</scope>
    <source>
        <strain evidence="1">CtR5S1</strain>
    </source>
</reference>
<protein>
    <submittedName>
        <fullName evidence="1">Uncharacterized protein</fullName>
    </submittedName>
</protein>